<accession>A0A9K3IS21</accession>
<proteinExistence type="predicted"/>
<dbReference type="Proteomes" id="UP000215914">
    <property type="component" value="Unassembled WGS sequence"/>
</dbReference>
<evidence type="ECO:0000256" key="1">
    <source>
        <dbReference type="SAM" id="Phobius"/>
    </source>
</evidence>
<keyword evidence="1" id="KW-0472">Membrane</keyword>
<sequence>MLDDFKSRYMTGGFALSCKYSKPLAAPAAIFILVFQSKGSLSGGRSEKKKKKKKKRTMTVSSKQVCYKFI</sequence>
<reference evidence="2" key="1">
    <citation type="journal article" date="2017" name="Nature">
        <title>The sunflower genome provides insights into oil metabolism, flowering and Asterid evolution.</title>
        <authorList>
            <person name="Badouin H."/>
            <person name="Gouzy J."/>
            <person name="Grassa C.J."/>
            <person name="Murat F."/>
            <person name="Staton S.E."/>
            <person name="Cottret L."/>
            <person name="Lelandais-Briere C."/>
            <person name="Owens G.L."/>
            <person name="Carrere S."/>
            <person name="Mayjonade B."/>
            <person name="Legrand L."/>
            <person name="Gill N."/>
            <person name="Kane N.C."/>
            <person name="Bowers J.E."/>
            <person name="Hubner S."/>
            <person name="Bellec A."/>
            <person name="Berard A."/>
            <person name="Berges H."/>
            <person name="Blanchet N."/>
            <person name="Boniface M.C."/>
            <person name="Brunel D."/>
            <person name="Catrice O."/>
            <person name="Chaidir N."/>
            <person name="Claudel C."/>
            <person name="Donnadieu C."/>
            <person name="Faraut T."/>
            <person name="Fievet G."/>
            <person name="Helmstetter N."/>
            <person name="King M."/>
            <person name="Knapp S.J."/>
            <person name="Lai Z."/>
            <person name="Le Paslier M.C."/>
            <person name="Lippi Y."/>
            <person name="Lorenzon L."/>
            <person name="Mandel J.R."/>
            <person name="Marage G."/>
            <person name="Marchand G."/>
            <person name="Marquand E."/>
            <person name="Bret-Mestries E."/>
            <person name="Morien E."/>
            <person name="Nambeesan S."/>
            <person name="Nguyen T."/>
            <person name="Pegot-Espagnet P."/>
            <person name="Pouilly N."/>
            <person name="Raftis F."/>
            <person name="Sallet E."/>
            <person name="Schiex T."/>
            <person name="Thomas J."/>
            <person name="Vandecasteele C."/>
            <person name="Vares D."/>
            <person name="Vear F."/>
            <person name="Vautrin S."/>
            <person name="Crespi M."/>
            <person name="Mangin B."/>
            <person name="Burke J.M."/>
            <person name="Salse J."/>
            <person name="Munos S."/>
            <person name="Vincourt P."/>
            <person name="Rieseberg L.H."/>
            <person name="Langlade N.B."/>
        </authorList>
    </citation>
    <scope>NUCLEOTIDE SEQUENCE</scope>
    <source>
        <tissue evidence="2">Leaves</tissue>
    </source>
</reference>
<dbReference type="EMBL" id="MNCJ02000321">
    <property type="protein sequence ID" value="KAF5801813.1"/>
    <property type="molecule type" value="Genomic_DNA"/>
</dbReference>
<dbReference type="Gramene" id="mRNA:HanXRQr2_Chr06g0252401">
    <property type="protein sequence ID" value="CDS:HanXRQr2_Chr06g0252401.1"/>
    <property type="gene ID" value="HanXRQr2_Chr06g0252401"/>
</dbReference>
<keyword evidence="1" id="KW-1133">Transmembrane helix</keyword>
<keyword evidence="3" id="KW-1185">Reference proteome</keyword>
<protein>
    <submittedName>
        <fullName evidence="2">Uncharacterized protein</fullName>
    </submittedName>
</protein>
<evidence type="ECO:0000313" key="2">
    <source>
        <dbReference type="EMBL" id="KAF5801813.1"/>
    </source>
</evidence>
<evidence type="ECO:0000313" key="3">
    <source>
        <dbReference type="Proteomes" id="UP000215914"/>
    </source>
</evidence>
<name>A0A9K3IS21_HELAN</name>
<keyword evidence="1" id="KW-0812">Transmembrane</keyword>
<organism evidence="2 3">
    <name type="scientific">Helianthus annuus</name>
    <name type="common">Common sunflower</name>
    <dbReference type="NCBI Taxonomy" id="4232"/>
    <lineage>
        <taxon>Eukaryota</taxon>
        <taxon>Viridiplantae</taxon>
        <taxon>Streptophyta</taxon>
        <taxon>Embryophyta</taxon>
        <taxon>Tracheophyta</taxon>
        <taxon>Spermatophyta</taxon>
        <taxon>Magnoliopsida</taxon>
        <taxon>eudicotyledons</taxon>
        <taxon>Gunneridae</taxon>
        <taxon>Pentapetalae</taxon>
        <taxon>asterids</taxon>
        <taxon>campanulids</taxon>
        <taxon>Asterales</taxon>
        <taxon>Asteraceae</taxon>
        <taxon>Asteroideae</taxon>
        <taxon>Heliantheae alliance</taxon>
        <taxon>Heliantheae</taxon>
        <taxon>Helianthus</taxon>
    </lineage>
</organism>
<dbReference type="AlphaFoldDB" id="A0A9K3IS21"/>
<comment type="caution">
    <text evidence="2">The sequence shown here is derived from an EMBL/GenBank/DDBJ whole genome shotgun (WGS) entry which is preliminary data.</text>
</comment>
<gene>
    <name evidence="2" type="ORF">HanXRQr2_Chr06g0252401</name>
</gene>
<feature type="transmembrane region" description="Helical" evidence="1">
    <location>
        <begin position="24"/>
        <end position="44"/>
    </location>
</feature>
<reference evidence="2" key="2">
    <citation type="submission" date="2020-06" db="EMBL/GenBank/DDBJ databases">
        <title>Helianthus annuus Genome sequencing and assembly Release 2.</title>
        <authorList>
            <person name="Gouzy J."/>
            <person name="Langlade N."/>
            <person name="Munos S."/>
        </authorList>
    </citation>
    <scope>NUCLEOTIDE SEQUENCE</scope>
    <source>
        <tissue evidence="2">Leaves</tissue>
    </source>
</reference>